<evidence type="ECO:0000313" key="2">
    <source>
        <dbReference type="Proteomes" id="UP001430848"/>
    </source>
</evidence>
<sequence>MASKTSVLILGLDFDWTKEHRPALAGPKTDEIIAALQEAFAQVDKVKGLYYKTELFAPDPEGKIGEDMYELIRNGPPAESGSGKTWDGVLLGFGIRSDLPLTPAFEELVNYIKDTVPSARLMFSGMPDDQLPCILRHFPHLKASGPTS</sequence>
<evidence type="ECO:0000313" key="1">
    <source>
        <dbReference type="EMBL" id="KAK7730268.1"/>
    </source>
</evidence>
<comment type="caution">
    <text evidence="1">The sequence shown here is derived from an EMBL/GenBank/DDBJ whole genome shotgun (WGS) entry which is preliminary data.</text>
</comment>
<accession>A0ABR1P9P4</accession>
<dbReference type="EMBL" id="JAKNSF020000026">
    <property type="protein sequence ID" value="KAK7730268.1"/>
    <property type="molecule type" value="Genomic_DNA"/>
</dbReference>
<keyword evidence="2" id="KW-1185">Reference proteome</keyword>
<name>A0ABR1P9P4_DIAER</name>
<organism evidence="1 2">
    <name type="scientific">Diaporthe eres</name>
    <name type="common">Phomopsis oblonga</name>
    <dbReference type="NCBI Taxonomy" id="83184"/>
    <lineage>
        <taxon>Eukaryota</taxon>
        <taxon>Fungi</taxon>
        <taxon>Dikarya</taxon>
        <taxon>Ascomycota</taxon>
        <taxon>Pezizomycotina</taxon>
        <taxon>Sordariomycetes</taxon>
        <taxon>Sordariomycetidae</taxon>
        <taxon>Diaporthales</taxon>
        <taxon>Diaporthaceae</taxon>
        <taxon>Diaporthe</taxon>
        <taxon>Diaporthe eres species complex</taxon>
    </lineage>
</organism>
<protein>
    <submittedName>
        <fullName evidence="1">Uncharacterized protein</fullName>
    </submittedName>
</protein>
<reference evidence="1 2" key="1">
    <citation type="submission" date="2024-02" db="EMBL/GenBank/DDBJ databases">
        <title>De novo assembly and annotation of 12 fungi associated with fruit tree decline syndrome in Ontario, Canada.</title>
        <authorList>
            <person name="Sulman M."/>
            <person name="Ellouze W."/>
            <person name="Ilyukhin E."/>
        </authorList>
    </citation>
    <scope>NUCLEOTIDE SEQUENCE [LARGE SCALE GENOMIC DNA]</scope>
    <source>
        <strain evidence="1 2">M169</strain>
    </source>
</reference>
<gene>
    <name evidence="1" type="ORF">SLS63_005838</name>
</gene>
<proteinExistence type="predicted"/>
<dbReference type="Proteomes" id="UP001430848">
    <property type="component" value="Unassembled WGS sequence"/>
</dbReference>